<dbReference type="PROSITE" id="PS51034">
    <property type="entry name" value="ZP_2"/>
    <property type="match status" value="1"/>
</dbReference>
<dbReference type="InterPro" id="IPR057475">
    <property type="entry name" value="CUT_C"/>
</dbReference>
<keyword evidence="5" id="KW-0732">Signal</keyword>
<dbReference type="AlphaFoldDB" id="A0AAN8EUS9"/>
<keyword evidence="2" id="KW-0193">Cuticle</keyword>
<evidence type="ECO:0000256" key="7">
    <source>
        <dbReference type="ARBA" id="ARBA00023136"/>
    </source>
</evidence>
<dbReference type="GO" id="GO:0042302">
    <property type="term" value="F:structural constituent of cuticle"/>
    <property type="evidence" value="ECO:0007669"/>
    <property type="project" value="UniProtKB-KW"/>
</dbReference>
<dbReference type="GO" id="GO:0005886">
    <property type="term" value="C:plasma membrane"/>
    <property type="evidence" value="ECO:0007669"/>
    <property type="project" value="UniProtKB-SubCell"/>
</dbReference>
<dbReference type="PANTHER" id="PTHR22907">
    <property type="entry name" value="GH04558P"/>
    <property type="match status" value="1"/>
</dbReference>
<evidence type="ECO:0000256" key="3">
    <source>
        <dbReference type="ARBA" id="ARBA00022475"/>
    </source>
</evidence>
<evidence type="ECO:0000256" key="1">
    <source>
        <dbReference type="ARBA" id="ARBA00004251"/>
    </source>
</evidence>
<gene>
    <name evidence="9" type="ORF">GCK32_008153</name>
</gene>
<proteinExistence type="predicted"/>
<keyword evidence="10" id="KW-1185">Reference proteome</keyword>
<keyword evidence="3" id="KW-1003">Cell membrane</keyword>
<dbReference type="SMART" id="SM00241">
    <property type="entry name" value="ZP"/>
    <property type="match status" value="1"/>
</dbReference>
<evidence type="ECO:0000256" key="5">
    <source>
        <dbReference type="ARBA" id="ARBA00022729"/>
    </source>
</evidence>
<evidence type="ECO:0000313" key="10">
    <source>
        <dbReference type="Proteomes" id="UP001331761"/>
    </source>
</evidence>
<evidence type="ECO:0000256" key="4">
    <source>
        <dbReference type="ARBA" id="ARBA00022692"/>
    </source>
</evidence>
<dbReference type="InterPro" id="IPR001507">
    <property type="entry name" value="ZP_dom"/>
</dbReference>
<feature type="non-terminal residue" evidence="9">
    <location>
        <position position="187"/>
    </location>
</feature>
<dbReference type="PANTHER" id="PTHR22907:SF32">
    <property type="entry name" value="ZP DOMAIN-CONTAINING PROTEIN"/>
    <property type="match status" value="1"/>
</dbReference>
<sequence>TSAYIENSIVGTPKVLCEDNDLALDIVTLRPFQGNIFVKANPRGVNFMVTVLVSFHPAGFITKNDRAFHVKCFYMEPDSIVSQSIDVSSLPTTELQDSMSMPKCEYSVRRDSPNGPTLTYASVGETVYHVWECNPPDMGMLVKRCFVTDGDGEDHAVIDYDGCSTDSFLLSELVYDQNLMRAHATSQ</sequence>
<feature type="non-terminal residue" evidence="9">
    <location>
        <position position="1"/>
    </location>
</feature>
<name>A0AAN8EUS9_TRICO</name>
<keyword evidence="4" id="KW-0812">Transmembrane</keyword>
<dbReference type="Pfam" id="PF25057">
    <property type="entry name" value="CUT_N"/>
    <property type="match status" value="1"/>
</dbReference>
<organism evidence="9 10">
    <name type="scientific">Trichostrongylus colubriformis</name>
    <name type="common">Black scour worm</name>
    <dbReference type="NCBI Taxonomy" id="6319"/>
    <lineage>
        <taxon>Eukaryota</taxon>
        <taxon>Metazoa</taxon>
        <taxon>Ecdysozoa</taxon>
        <taxon>Nematoda</taxon>
        <taxon>Chromadorea</taxon>
        <taxon>Rhabditida</taxon>
        <taxon>Rhabditina</taxon>
        <taxon>Rhabditomorpha</taxon>
        <taxon>Strongyloidea</taxon>
        <taxon>Trichostrongylidae</taxon>
        <taxon>Trichostrongylus</taxon>
    </lineage>
</organism>
<evidence type="ECO:0000313" key="9">
    <source>
        <dbReference type="EMBL" id="KAK5966427.1"/>
    </source>
</evidence>
<evidence type="ECO:0000256" key="6">
    <source>
        <dbReference type="ARBA" id="ARBA00022989"/>
    </source>
</evidence>
<dbReference type="InterPro" id="IPR051962">
    <property type="entry name" value="Cuticlin"/>
</dbReference>
<dbReference type="InterPro" id="IPR056953">
    <property type="entry name" value="CUT_N"/>
</dbReference>
<comment type="subcellular location">
    <subcellularLocation>
        <location evidence="1">Cell membrane</location>
        <topology evidence="1">Single-pass type I membrane protein</topology>
    </subcellularLocation>
</comment>
<keyword evidence="6" id="KW-1133">Transmembrane helix</keyword>
<dbReference type="EMBL" id="WIXE01023494">
    <property type="protein sequence ID" value="KAK5966427.1"/>
    <property type="molecule type" value="Genomic_DNA"/>
</dbReference>
<evidence type="ECO:0000259" key="8">
    <source>
        <dbReference type="PROSITE" id="PS51034"/>
    </source>
</evidence>
<comment type="caution">
    <text evidence="9">The sequence shown here is derived from an EMBL/GenBank/DDBJ whole genome shotgun (WGS) entry which is preliminary data.</text>
</comment>
<evidence type="ECO:0000256" key="2">
    <source>
        <dbReference type="ARBA" id="ARBA00022460"/>
    </source>
</evidence>
<keyword evidence="7" id="KW-0472">Membrane</keyword>
<dbReference type="Pfam" id="PF25301">
    <property type="entry name" value="CUT_C"/>
    <property type="match status" value="1"/>
</dbReference>
<protein>
    <submittedName>
        <fullName evidence="9">ZP domain-containing protein</fullName>
    </submittedName>
</protein>
<feature type="domain" description="ZP" evidence="8">
    <location>
        <begin position="1"/>
        <end position="187"/>
    </location>
</feature>
<dbReference type="Proteomes" id="UP001331761">
    <property type="component" value="Unassembled WGS sequence"/>
</dbReference>
<accession>A0AAN8EUS9</accession>
<reference evidence="9 10" key="1">
    <citation type="submission" date="2019-10" db="EMBL/GenBank/DDBJ databases">
        <title>Assembly and Annotation for the nematode Trichostrongylus colubriformis.</title>
        <authorList>
            <person name="Martin J."/>
        </authorList>
    </citation>
    <scope>NUCLEOTIDE SEQUENCE [LARGE SCALE GENOMIC DNA]</scope>
    <source>
        <strain evidence="9">G859</strain>
        <tissue evidence="9">Whole worm</tissue>
    </source>
</reference>